<evidence type="ECO:0000256" key="1">
    <source>
        <dbReference type="ARBA" id="ARBA00011738"/>
    </source>
</evidence>
<evidence type="ECO:0008006" key="7">
    <source>
        <dbReference type="Google" id="ProtNLM"/>
    </source>
</evidence>
<dbReference type="GO" id="GO:0006144">
    <property type="term" value="P:purine nucleobase metabolic process"/>
    <property type="evidence" value="ECO:0007669"/>
    <property type="project" value="UniProtKB-KW"/>
</dbReference>
<dbReference type="CDD" id="cd20298">
    <property type="entry name" value="cupin_UAH"/>
    <property type="match status" value="1"/>
</dbReference>
<evidence type="ECO:0000256" key="2">
    <source>
        <dbReference type="ARBA" id="ARBA00022631"/>
    </source>
</evidence>
<dbReference type="InterPro" id="IPR007247">
    <property type="entry name" value="Ureidogly_lyase"/>
</dbReference>
<comment type="subunit">
    <text evidence="1">Homodimer.</text>
</comment>
<evidence type="ECO:0000313" key="5">
    <source>
        <dbReference type="EMBL" id="KAJ3131280.1"/>
    </source>
</evidence>
<dbReference type="InterPro" id="IPR024060">
    <property type="entry name" value="Ureidoglycolate_lyase_dom_sf"/>
</dbReference>
<dbReference type="Proteomes" id="UP001211907">
    <property type="component" value="Unassembled WGS sequence"/>
</dbReference>
<keyword evidence="3" id="KW-0456">Lyase</keyword>
<evidence type="ECO:0000313" key="6">
    <source>
        <dbReference type="Proteomes" id="UP001211907"/>
    </source>
</evidence>
<dbReference type="GO" id="GO:0004848">
    <property type="term" value="F:ureidoglycolate hydrolase activity"/>
    <property type="evidence" value="ECO:0007669"/>
    <property type="project" value="InterPro"/>
</dbReference>
<sequence>MMELRPLTGASFAAFGSVIQIPEPAKDASSVAVYSANQATATKYSPISILASHYPTANSGMPVMPVMSLFVCVPRKLVRKNGKQRFELSIMERHPYTTQSFIPMGLSASNSDTAYIVIVAPSLPLNTAGEDEKPDMSRARAFLAKGNQGVTYGAGVWHSPMVVLGKVSVTFAVLMWVNGVAKDECTEVEVVTEEVEINKFQANL</sequence>
<dbReference type="PANTHER" id="PTHR21221:SF1">
    <property type="entry name" value="UREIDOGLYCOLATE LYASE"/>
    <property type="match status" value="1"/>
</dbReference>
<comment type="catalytic activity">
    <reaction evidence="4">
        <text>(S)-ureidoglycolate = urea + glyoxylate</text>
        <dbReference type="Rhea" id="RHEA:11304"/>
        <dbReference type="ChEBI" id="CHEBI:16199"/>
        <dbReference type="ChEBI" id="CHEBI:36655"/>
        <dbReference type="ChEBI" id="CHEBI:57296"/>
        <dbReference type="EC" id="4.3.2.3"/>
    </reaction>
</comment>
<dbReference type="Gene3D" id="2.60.120.480">
    <property type="entry name" value="Ureidoglycolate hydrolase"/>
    <property type="match status" value="1"/>
</dbReference>
<dbReference type="GO" id="GO:0050385">
    <property type="term" value="F:ureidoglycolate lyase activity"/>
    <property type="evidence" value="ECO:0007669"/>
    <property type="project" value="UniProtKB-EC"/>
</dbReference>
<gene>
    <name evidence="5" type="ORF">HK100_006552</name>
</gene>
<name>A0AAD5T556_9FUNG</name>
<dbReference type="AlphaFoldDB" id="A0AAD5T556"/>
<dbReference type="SUPFAM" id="SSF51182">
    <property type="entry name" value="RmlC-like cupins"/>
    <property type="match status" value="1"/>
</dbReference>
<dbReference type="InterPro" id="IPR011051">
    <property type="entry name" value="RmlC_Cupin_sf"/>
</dbReference>
<accession>A0AAD5T556</accession>
<dbReference type="InterPro" id="IPR047233">
    <property type="entry name" value="UAH_cupin"/>
</dbReference>
<dbReference type="Pfam" id="PF04115">
    <property type="entry name" value="Ureidogly_lyase"/>
    <property type="match status" value="1"/>
</dbReference>
<reference evidence="5" key="1">
    <citation type="submission" date="2020-05" db="EMBL/GenBank/DDBJ databases">
        <title>Phylogenomic resolution of chytrid fungi.</title>
        <authorList>
            <person name="Stajich J.E."/>
            <person name="Amses K."/>
            <person name="Simmons R."/>
            <person name="Seto K."/>
            <person name="Myers J."/>
            <person name="Bonds A."/>
            <person name="Quandt C.A."/>
            <person name="Barry K."/>
            <person name="Liu P."/>
            <person name="Grigoriev I."/>
            <person name="Longcore J.E."/>
            <person name="James T.Y."/>
        </authorList>
    </citation>
    <scope>NUCLEOTIDE SEQUENCE</scope>
    <source>
        <strain evidence="5">JEL0513</strain>
    </source>
</reference>
<proteinExistence type="predicted"/>
<protein>
    <recommendedName>
        <fullName evidence="7">Ureidoglycolate hydrolase</fullName>
    </recommendedName>
</protein>
<dbReference type="PANTHER" id="PTHR21221">
    <property type="entry name" value="UREIDOGLYCOLATE HYDROLASE"/>
    <property type="match status" value="1"/>
</dbReference>
<keyword evidence="2" id="KW-0659">Purine metabolism</keyword>
<organism evidence="5 6">
    <name type="scientific">Physocladia obscura</name>
    <dbReference type="NCBI Taxonomy" id="109957"/>
    <lineage>
        <taxon>Eukaryota</taxon>
        <taxon>Fungi</taxon>
        <taxon>Fungi incertae sedis</taxon>
        <taxon>Chytridiomycota</taxon>
        <taxon>Chytridiomycota incertae sedis</taxon>
        <taxon>Chytridiomycetes</taxon>
        <taxon>Chytridiales</taxon>
        <taxon>Chytriomycetaceae</taxon>
        <taxon>Physocladia</taxon>
    </lineage>
</organism>
<comment type="caution">
    <text evidence="5">The sequence shown here is derived from an EMBL/GenBank/DDBJ whole genome shotgun (WGS) entry which is preliminary data.</text>
</comment>
<dbReference type="EMBL" id="JADGJH010000304">
    <property type="protein sequence ID" value="KAJ3131280.1"/>
    <property type="molecule type" value="Genomic_DNA"/>
</dbReference>
<keyword evidence="6" id="KW-1185">Reference proteome</keyword>
<dbReference type="GO" id="GO:0000256">
    <property type="term" value="P:allantoin catabolic process"/>
    <property type="evidence" value="ECO:0007669"/>
    <property type="project" value="InterPro"/>
</dbReference>
<evidence type="ECO:0000256" key="3">
    <source>
        <dbReference type="ARBA" id="ARBA00023239"/>
    </source>
</evidence>
<evidence type="ECO:0000256" key="4">
    <source>
        <dbReference type="ARBA" id="ARBA00047684"/>
    </source>
</evidence>